<dbReference type="Proteomes" id="UP001201812">
    <property type="component" value="Unassembled WGS sequence"/>
</dbReference>
<keyword evidence="2" id="KW-1185">Reference proteome</keyword>
<evidence type="ECO:0000313" key="1">
    <source>
        <dbReference type="EMBL" id="KAI1703954.1"/>
    </source>
</evidence>
<sequence length="296" mass="34786">MCFISALARTSRRDYPGQIPSSGILPEMYLLFTLSMELNFGQPKEHGSLNPATLLFDDLPLHFLRFQNVSIHFELSKYLPNFLESWKHSFVGSKLNIETIVYSEMVTTQTLQVLNNNLLDLYSIRFACSGFSPDRFLPTTGVLNCDKVTFFCYKMSLTSDMKVALAKWLHWKQGHKNSRRHLILECHVSYDIFTWLKKEFVIATNPTNFVISFVQCMDYIPSLIRDMQFCLENKETGERLTMFKYPGEENRKMTFRMWRRIPVEDDNQKNLDAEQLRMLSGQCEANENFDRDFYDF</sequence>
<evidence type="ECO:0000313" key="2">
    <source>
        <dbReference type="Proteomes" id="UP001201812"/>
    </source>
</evidence>
<reference evidence="1" key="1">
    <citation type="submission" date="2022-01" db="EMBL/GenBank/DDBJ databases">
        <title>Genome Sequence Resource for Two Populations of Ditylenchus destructor, the Migratory Endoparasitic Phytonematode.</title>
        <authorList>
            <person name="Zhang H."/>
            <person name="Lin R."/>
            <person name="Xie B."/>
        </authorList>
    </citation>
    <scope>NUCLEOTIDE SEQUENCE</scope>
    <source>
        <strain evidence="1">BazhouSP</strain>
    </source>
</reference>
<proteinExistence type="predicted"/>
<protein>
    <submittedName>
        <fullName evidence="1">Uncharacterized protein</fullName>
    </submittedName>
</protein>
<name>A0AAD4R1T3_9BILA</name>
<gene>
    <name evidence="1" type="ORF">DdX_14569</name>
</gene>
<dbReference type="AlphaFoldDB" id="A0AAD4R1T3"/>
<organism evidence="1 2">
    <name type="scientific">Ditylenchus destructor</name>
    <dbReference type="NCBI Taxonomy" id="166010"/>
    <lineage>
        <taxon>Eukaryota</taxon>
        <taxon>Metazoa</taxon>
        <taxon>Ecdysozoa</taxon>
        <taxon>Nematoda</taxon>
        <taxon>Chromadorea</taxon>
        <taxon>Rhabditida</taxon>
        <taxon>Tylenchina</taxon>
        <taxon>Tylenchomorpha</taxon>
        <taxon>Sphaerularioidea</taxon>
        <taxon>Anguinidae</taxon>
        <taxon>Anguininae</taxon>
        <taxon>Ditylenchus</taxon>
    </lineage>
</organism>
<comment type="caution">
    <text evidence="1">The sequence shown here is derived from an EMBL/GenBank/DDBJ whole genome shotgun (WGS) entry which is preliminary data.</text>
</comment>
<accession>A0AAD4R1T3</accession>
<dbReference type="EMBL" id="JAKKPZ010000074">
    <property type="protein sequence ID" value="KAI1703954.1"/>
    <property type="molecule type" value="Genomic_DNA"/>
</dbReference>